<evidence type="ECO:0000256" key="1">
    <source>
        <dbReference type="SAM" id="MobiDB-lite"/>
    </source>
</evidence>
<gene>
    <name evidence="2" type="ORF">EVAR_60039_1</name>
</gene>
<keyword evidence="3" id="KW-1185">Reference proteome</keyword>
<evidence type="ECO:0000313" key="2">
    <source>
        <dbReference type="EMBL" id="GBP79860.1"/>
    </source>
</evidence>
<name>A0A4C1YXA2_EUMVA</name>
<comment type="caution">
    <text evidence="2">The sequence shown here is derived from an EMBL/GenBank/DDBJ whole genome shotgun (WGS) entry which is preliminary data.</text>
</comment>
<sequence>MPTKIYASADAATAEAGGVTTALNILIARPLCSHTAGEFGAARHAGHVPADVALLAPRRTSHAFGPPPPAPARRAEGRASRINIPPSASLRIKVVSALLSRADSEKDPALNET</sequence>
<protein>
    <submittedName>
        <fullName evidence="2">Uncharacterized protein</fullName>
    </submittedName>
</protein>
<accession>A0A4C1YXA2</accession>
<dbReference type="Proteomes" id="UP000299102">
    <property type="component" value="Unassembled WGS sequence"/>
</dbReference>
<evidence type="ECO:0000313" key="3">
    <source>
        <dbReference type="Proteomes" id="UP000299102"/>
    </source>
</evidence>
<proteinExistence type="predicted"/>
<reference evidence="2 3" key="1">
    <citation type="journal article" date="2019" name="Commun. Biol.">
        <title>The bagworm genome reveals a unique fibroin gene that provides high tensile strength.</title>
        <authorList>
            <person name="Kono N."/>
            <person name="Nakamura H."/>
            <person name="Ohtoshi R."/>
            <person name="Tomita M."/>
            <person name="Numata K."/>
            <person name="Arakawa K."/>
        </authorList>
    </citation>
    <scope>NUCLEOTIDE SEQUENCE [LARGE SCALE GENOMIC DNA]</scope>
</reference>
<feature type="region of interest" description="Disordered" evidence="1">
    <location>
        <begin position="59"/>
        <end position="82"/>
    </location>
</feature>
<dbReference type="EMBL" id="BGZK01001435">
    <property type="protein sequence ID" value="GBP79860.1"/>
    <property type="molecule type" value="Genomic_DNA"/>
</dbReference>
<organism evidence="2 3">
    <name type="scientific">Eumeta variegata</name>
    <name type="common">Bagworm moth</name>
    <name type="synonym">Eumeta japonica</name>
    <dbReference type="NCBI Taxonomy" id="151549"/>
    <lineage>
        <taxon>Eukaryota</taxon>
        <taxon>Metazoa</taxon>
        <taxon>Ecdysozoa</taxon>
        <taxon>Arthropoda</taxon>
        <taxon>Hexapoda</taxon>
        <taxon>Insecta</taxon>
        <taxon>Pterygota</taxon>
        <taxon>Neoptera</taxon>
        <taxon>Endopterygota</taxon>
        <taxon>Lepidoptera</taxon>
        <taxon>Glossata</taxon>
        <taxon>Ditrysia</taxon>
        <taxon>Tineoidea</taxon>
        <taxon>Psychidae</taxon>
        <taxon>Oiketicinae</taxon>
        <taxon>Eumeta</taxon>
    </lineage>
</organism>
<dbReference type="AlphaFoldDB" id="A0A4C1YXA2"/>